<feature type="transmembrane region" description="Helical" evidence="2">
    <location>
        <begin position="143"/>
        <end position="163"/>
    </location>
</feature>
<protein>
    <submittedName>
        <fullName evidence="3">Uncharacterized protein</fullName>
    </submittedName>
</protein>
<gene>
    <name evidence="3" type="ORF">V1634_23740</name>
</gene>
<feature type="transmembrane region" description="Helical" evidence="2">
    <location>
        <begin position="109"/>
        <end position="131"/>
    </location>
</feature>
<keyword evidence="2" id="KW-0812">Transmembrane</keyword>
<accession>A0ABU7SJ06</accession>
<feature type="transmembrane region" description="Helical" evidence="2">
    <location>
        <begin position="183"/>
        <end position="204"/>
    </location>
</feature>
<feature type="transmembrane region" description="Helical" evidence="2">
    <location>
        <begin position="66"/>
        <end position="89"/>
    </location>
</feature>
<keyword evidence="4" id="KW-1185">Reference proteome</keyword>
<proteinExistence type="predicted"/>
<dbReference type="RefSeq" id="WP_331210107.1">
    <property type="nucleotide sequence ID" value="NZ_JAZGQL010000020.1"/>
</dbReference>
<evidence type="ECO:0000313" key="3">
    <source>
        <dbReference type="EMBL" id="MEE6309852.1"/>
    </source>
</evidence>
<reference evidence="3 4" key="1">
    <citation type="submission" date="2024-01" db="EMBL/GenBank/DDBJ databases">
        <title>Genome insights into Plantactinospora veratri sp. nov.</title>
        <authorList>
            <person name="Wang L."/>
        </authorList>
    </citation>
    <scope>NUCLEOTIDE SEQUENCE [LARGE SCALE GENOMIC DNA]</scope>
    <source>
        <strain evidence="3 4">NEAU-FHS4</strain>
    </source>
</reference>
<feature type="compositionally biased region" description="Low complexity" evidence="1">
    <location>
        <begin position="218"/>
        <end position="231"/>
    </location>
</feature>
<name>A0ABU7SJ06_9ACTN</name>
<keyword evidence="2" id="KW-0472">Membrane</keyword>
<evidence type="ECO:0000256" key="1">
    <source>
        <dbReference type="SAM" id="MobiDB-lite"/>
    </source>
</evidence>
<feature type="region of interest" description="Disordered" evidence="1">
    <location>
        <begin position="1"/>
        <end position="46"/>
    </location>
</feature>
<evidence type="ECO:0000256" key="2">
    <source>
        <dbReference type="SAM" id="Phobius"/>
    </source>
</evidence>
<dbReference type="EMBL" id="JAZGQL010000020">
    <property type="protein sequence ID" value="MEE6309852.1"/>
    <property type="molecule type" value="Genomic_DNA"/>
</dbReference>
<dbReference type="Proteomes" id="UP001339911">
    <property type="component" value="Unassembled WGS sequence"/>
</dbReference>
<comment type="caution">
    <text evidence="3">The sequence shown here is derived from an EMBL/GenBank/DDBJ whole genome shotgun (WGS) entry which is preliminary data.</text>
</comment>
<keyword evidence="2" id="KW-1133">Transmembrane helix</keyword>
<feature type="compositionally biased region" description="Basic and acidic residues" evidence="1">
    <location>
        <begin position="11"/>
        <end position="29"/>
    </location>
</feature>
<sequence>MPDDVSIPRQDPPDARRASGREEPERSGDEVETTPDGASIVSWGDRPRTGGRAGLALHRLGRDSRLVTVIGAAGAAAVFASLIGDWAVTSMTVEGAENAVALGSGVADMSAFGTAYLVGVFGVLGCLALVFFGSPGVRHNARVVGLAVAGAVLGVLLATTGSLDTLADRWQMYGQLDGMVIEYGQGLVLAYVGVGGLGLALLLAGRFVRRGTVDPAPVAGPGAPAGQALPAEESDWPWRRPRTAGPPELPDDDDGRPPPIDLTVTPTKPFAS</sequence>
<feature type="region of interest" description="Disordered" evidence="1">
    <location>
        <begin position="218"/>
        <end position="272"/>
    </location>
</feature>
<evidence type="ECO:0000313" key="4">
    <source>
        <dbReference type="Proteomes" id="UP001339911"/>
    </source>
</evidence>
<organism evidence="3 4">
    <name type="scientific">Plantactinospora veratri</name>
    <dbReference type="NCBI Taxonomy" id="1436122"/>
    <lineage>
        <taxon>Bacteria</taxon>
        <taxon>Bacillati</taxon>
        <taxon>Actinomycetota</taxon>
        <taxon>Actinomycetes</taxon>
        <taxon>Micromonosporales</taxon>
        <taxon>Micromonosporaceae</taxon>
        <taxon>Plantactinospora</taxon>
    </lineage>
</organism>